<protein>
    <submittedName>
        <fullName evidence="4">Adenylyltransferase/cytidyltransferase family protein</fullName>
    </submittedName>
</protein>
<evidence type="ECO:0000313" key="4">
    <source>
        <dbReference type="EMBL" id="MBD9698248.1"/>
    </source>
</evidence>
<keyword evidence="2 4" id="KW-0548">Nucleotidyltransferase</keyword>
<dbReference type="Gene3D" id="3.40.50.620">
    <property type="entry name" value="HUPs"/>
    <property type="match status" value="1"/>
</dbReference>
<organism evidence="4 5">
    <name type="scientific">Flavimobilis rhizosphaerae</name>
    <dbReference type="NCBI Taxonomy" id="2775421"/>
    <lineage>
        <taxon>Bacteria</taxon>
        <taxon>Bacillati</taxon>
        <taxon>Actinomycetota</taxon>
        <taxon>Actinomycetes</taxon>
        <taxon>Micrococcales</taxon>
        <taxon>Jonesiaceae</taxon>
        <taxon>Flavimobilis</taxon>
    </lineage>
</organism>
<evidence type="ECO:0000256" key="2">
    <source>
        <dbReference type="ARBA" id="ARBA00022695"/>
    </source>
</evidence>
<dbReference type="SUPFAM" id="SSF52374">
    <property type="entry name" value="Nucleotidylyl transferase"/>
    <property type="match status" value="1"/>
</dbReference>
<accession>A0ABR9DMM6</accession>
<proteinExistence type="predicted"/>
<reference evidence="4 5" key="1">
    <citation type="submission" date="2020-09" db="EMBL/GenBank/DDBJ databases">
        <title>Flavimobilis rhizosphaerae sp. nov., isolated from rhizosphere soil of Spartina alterniflora.</title>
        <authorList>
            <person name="Hanqin C."/>
        </authorList>
    </citation>
    <scope>NUCLEOTIDE SEQUENCE [LARGE SCALE GENOMIC DNA]</scope>
    <source>
        <strain evidence="4 5">GY 10621</strain>
    </source>
</reference>
<dbReference type="Proteomes" id="UP000642107">
    <property type="component" value="Unassembled WGS sequence"/>
</dbReference>
<evidence type="ECO:0000313" key="5">
    <source>
        <dbReference type="Proteomes" id="UP000642107"/>
    </source>
</evidence>
<comment type="caution">
    <text evidence="4">The sequence shown here is derived from an EMBL/GenBank/DDBJ whole genome shotgun (WGS) entry which is preliminary data.</text>
</comment>
<name>A0ABR9DMM6_9MICO</name>
<dbReference type="PANTHER" id="PTHR43793:SF1">
    <property type="entry name" value="FAD SYNTHASE"/>
    <property type="match status" value="1"/>
</dbReference>
<sequence length="161" mass="17788">MGAGQVRAAGAARKVVGYAPGAWDLFHVGHLNVLRHAAARCDYLIAGVVDDDMLELAKGRRPVVPALERAEIVRSVRFVDEVVVETQPDKLQTWREHPFDLFFKGDDWRGTAAGEDLERRFGDVGVEVVYFPYTMHTSSTQLRRALSLLDPLATLAGVATE</sequence>
<dbReference type="PANTHER" id="PTHR43793">
    <property type="entry name" value="FAD SYNTHASE"/>
    <property type="match status" value="1"/>
</dbReference>
<dbReference type="GO" id="GO:0016779">
    <property type="term" value="F:nucleotidyltransferase activity"/>
    <property type="evidence" value="ECO:0007669"/>
    <property type="project" value="UniProtKB-KW"/>
</dbReference>
<dbReference type="RefSeq" id="WP_192277277.1">
    <property type="nucleotide sequence ID" value="NZ_JACZDF010000001.1"/>
</dbReference>
<dbReference type="InterPro" id="IPR050385">
    <property type="entry name" value="Archaeal_FAD_synthase"/>
</dbReference>
<dbReference type="InterPro" id="IPR014729">
    <property type="entry name" value="Rossmann-like_a/b/a_fold"/>
</dbReference>
<keyword evidence="1" id="KW-0808">Transferase</keyword>
<gene>
    <name evidence="4" type="ORF">IGS67_01905</name>
</gene>
<dbReference type="InterPro" id="IPR004821">
    <property type="entry name" value="Cyt_trans-like"/>
</dbReference>
<dbReference type="NCBIfam" id="TIGR00125">
    <property type="entry name" value="cyt_tran_rel"/>
    <property type="match status" value="1"/>
</dbReference>
<feature type="domain" description="Cytidyltransferase-like" evidence="3">
    <location>
        <begin position="18"/>
        <end position="144"/>
    </location>
</feature>
<keyword evidence="5" id="KW-1185">Reference proteome</keyword>
<dbReference type="Pfam" id="PF01467">
    <property type="entry name" value="CTP_transf_like"/>
    <property type="match status" value="1"/>
</dbReference>
<evidence type="ECO:0000259" key="3">
    <source>
        <dbReference type="Pfam" id="PF01467"/>
    </source>
</evidence>
<dbReference type="EMBL" id="JACZDF010000001">
    <property type="protein sequence ID" value="MBD9698248.1"/>
    <property type="molecule type" value="Genomic_DNA"/>
</dbReference>
<evidence type="ECO:0000256" key="1">
    <source>
        <dbReference type="ARBA" id="ARBA00022679"/>
    </source>
</evidence>